<dbReference type="InterPro" id="IPR027417">
    <property type="entry name" value="P-loop_NTPase"/>
</dbReference>
<dbReference type="Pfam" id="PF13614">
    <property type="entry name" value="AAA_31"/>
    <property type="match status" value="1"/>
</dbReference>
<sequence length="261" mass="27652">MPGSTEHSVILIANRKGGTGKTTVAVNLAAELVRTRGPTLVVDLDPQGHAGLGLGVIAKAGEPTVHDLFTGQSARLDGAIRRTSVDGLDVIPASRGFSGEFTVREPRTLAAALAPLRARYAAIVLDTPPTVDAILVNALVAADRCLVPTLLHWLALDGLSQFARLFFRVAAHVNPALGALAIVPVLVDTRSTMQRAVLAELIRRYGPEHIFRAIRVDVSLAEAFGLGIPVRAYRPASRGAADFERLCGEVSSFAKTYSPPL</sequence>
<dbReference type="Proteomes" id="UP000266934">
    <property type="component" value="Chromosome"/>
</dbReference>
<organism evidence="2 3">
    <name type="scientific">Blastochloris tepida</name>
    <dbReference type="NCBI Taxonomy" id="2233851"/>
    <lineage>
        <taxon>Bacteria</taxon>
        <taxon>Pseudomonadati</taxon>
        <taxon>Pseudomonadota</taxon>
        <taxon>Alphaproteobacteria</taxon>
        <taxon>Hyphomicrobiales</taxon>
        <taxon>Blastochloridaceae</taxon>
        <taxon>Blastochloris</taxon>
    </lineage>
</organism>
<dbReference type="PANTHER" id="PTHR13696:SF52">
    <property type="entry name" value="PARA FAMILY PROTEIN CT_582"/>
    <property type="match status" value="1"/>
</dbReference>
<dbReference type="CDD" id="cd02042">
    <property type="entry name" value="ParAB_family"/>
    <property type="match status" value="1"/>
</dbReference>
<dbReference type="EMBL" id="AP018907">
    <property type="protein sequence ID" value="BBF91958.1"/>
    <property type="molecule type" value="Genomic_DNA"/>
</dbReference>
<gene>
    <name evidence="2" type="ORF">BLTE_06430</name>
</gene>
<evidence type="ECO:0000313" key="3">
    <source>
        <dbReference type="Proteomes" id="UP000266934"/>
    </source>
</evidence>
<feature type="domain" description="AAA" evidence="1">
    <location>
        <begin position="9"/>
        <end position="177"/>
    </location>
</feature>
<keyword evidence="3" id="KW-1185">Reference proteome</keyword>
<protein>
    <submittedName>
        <fullName evidence="2">Cobyrinic acid a,c-diamide synthase</fullName>
    </submittedName>
</protein>
<name>A0A348FXC5_9HYPH</name>
<dbReference type="KEGG" id="blag:BLTE_06430"/>
<dbReference type="InterPro" id="IPR050678">
    <property type="entry name" value="DNA_Partitioning_ATPase"/>
</dbReference>
<dbReference type="AlphaFoldDB" id="A0A348FXC5"/>
<dbReference type="Gene3D" id="3.40.50.300">
    <property type="entry name" value="P-loop containing nucleotide triphosphate hydrolases"/>
    <property type="match status" value="1"/>
</dbReference>
<evidence type="ECO:0000313" key="2">
    <source>
        <dbReference type="EMBL" id="BBF91958.1"/>
    </source>
</evidence>
<dbReference type="SUPFAM" id="SSF52540">
    <property type="entry name" value="P-loop containing nucleoside triphosphate hydrolases"/>
    <property type="match status" value="1"/>
</dbReference>
<accession>A0A348FXC5</accession>
<dbReference type="PANTHER" id="PTHR13696">
    <property type="entry name" value="P-LOOP CONTAINING NUCLEOSIDE TRIPHOSPHATE HYDROLASE"/>
    <property type="match status" value="1"/>
</dbReference>
<proteinExistence type="predicted"/>
<evidence type="ECO:0000259" key="1">
    <source>
        <dbReference type="Pfam" id="PF13614"/>
    </source>
</evidence>
<dbReference type="InterPro" id="IPR025669">
    <property type="entry name" value="AAA_dom"/>
</dbReference>
<reference evidence="2 3" key="1">
    <citation type="submission" date="2018-08" db="EMBL/GenBank/DDBJ databases">
        <title>Complete genome sequencing of Blastochloris tepida GI.</title>
        <authorList>
            <person name="Tsukatani Y."/>
            <person name="Mori H."/>
        </authorList>
    </citation>
    <scope>NUCLEOTIDE SEQUENCE [LARGE SCALE GENOMIC DNA]</scope>
    <source>
        <strain evidence="2 3">GI</strain>
    </source>
</reference>